<gene>
    <name evidence="1" type="ORF">F0U47_13750</name>
</gene>
<dbReference type="RefSeq" id="WP_149751044.1">
    <property type="nucleotide sequence ID" value="NZ_VUJW01000008.1"/>
</dbReference>
<dbReference type="Proteomes" id="UP000324351">
    <property type="component" value="Unassembled WGS sequence"/>
</dbReference>
<reference evidence="1 2" key="2">
    <citation type="submission" date="2019-09" db="EMBL/GenBank/DDBJ databases">
        <authorList>
            <person name="Jin C."/>
        </authorList>
    </citation>
    <scope>NUCLEOTIDE SEQUENCE [LARGE SCALE GENOMIC DNA]</scope>
    <source>
        <strain evidence="1 2">BN140041</strain>
    </source>
</reference>
<dbReference type="AlphaFoldDB" id="A0A5B1M0K7"/>
<organism evidence="1 2">
    <name type="scientific">Nocardioides antri</name>
    <dbReference type="NCBI Taxonomy" id="2607659"/>
    <lineage>
        <taxon>Bacteria</taxon>
        <taxon>Bacillati</taxon>
        <taxon>Actinomycetota</taxon>
        <taxon>Actinomycetes</taxon>
        <taxon>Propionibacteriales</taxon>
        <taxon>Nocardioidaceae</taxon>
        <taxon>Nocardioides</taxon>
    </lineage>
</organism>
<comment type="caution">
    <text evidence="1">The sequence shown here is derived from an EMBL/GenBank/DDBJ whole genome shotgun (WGS) entry which is preliminary data.</text>
</comment>
<name>A0A5B1M0K7_9ACTN</name>
<dbReference type="EMBL" id="VUJW01000008">
    <property type="protein sequence ID" value="KAA1426462.1"/>
    <property type="molecule type" value="Genomic_DNA"/>
</dbReference>
<sequence length="101" mass="11026">MLMSEEISEAEFDRAMARAFGHDDPVLVAAFRDAGFDDDQAKRGARLMESGAFFGFEDVAVTMSRGYDNGNRPVAPKVSSTSIAEAAKRLPAEYRTDEVTS</sequence>
<evidence type="ECO:0000313" key="1">
    <source>
        <dbReference type="EMBL" id="KAA1426462.1"/>
    </source>
</evidence>
<accession>A0A5B1M0K7</accession>
<reference evidence="1 2" key="1">
    <citation type="submission" date="2019-09" db="EMBL/GenBank/DDBJ databases">
        <title>Nocardioides panacisoli sp. nov., isolated from the soil of a ginseng field.</title>
        <authorList>
            <person name="Cho C."/>
        </authorList>
    </citation>
    <scope>NUCLEOTIDE SEQUENCE [LARGE SCALE GENOMIC DNA]</scope>
    <source>
        <strain evidence="1 2">BN140041</strain>
    </source>
</reference>
<keyword evidence="2" id="KW-1185">Reference proteome</keyword>
<proteinExistence type="predicted"/>
<protein>
    <submittedName>
        <fullName evidence="1">Uncharacterized protein</fullName>
    </submittedName>
</protein>
<evidence type="ECO:0000313" key="2">
    <source>
        <dbReference type="Proteomes" id="UP000324351"/>
    </source>
</evidence>